<feature type="region of interest" description="Disordered" evidence="1">
    <location>
        <begin position="221"/>
        <end position="250"/>
    </location>
</feature>
<keyword evidence="2" id="KW-0732">Signal</keyword>
<dbReference type="Proteomes" id="UP000199400">
    <property type="component" value="Unassembled WGS sequence"/>
</dbReference>
<sequence length="441" mass="46126">MRHTRTLTFSSCLTLSLAACGEDSGLSISDTANITTLNPTVPGTTTSGVDDPTVGDTTEQSGTMGESESATEPTSGTTADVTATGTTTEDATATDGPATDGTTDATTTTDGTSSTTDDTTTGDATTGDIDECQAPATQPPCDEAGDDIFKAIGLNCSDNPAMAIPIKNPVIMAPDTSSYRVATHFGTAKDPMDPNQWAWAPKEGSRFLVIGSGTFPNLEADGGLVEQNGQDTQPNGNPDDQTQLPGVMHHEMGSNNGAGGTPFMNCDGVHDCSDTIANQWNGIGAGVAHDVFYMSFDLDVPQGTHGYLLDFVYFTEEWPNYVNATVNDMLIVWSTSETFTGNVTFIDEQPLTVTALDPYMTILPGDPRLAGTGFPGDDEGAATGWYTAKGSAAPGETFTIAISVFDLGDTVWDTVGILDKFRWDCMGCVPNEVDSCGIIPQ</sequence>
<reference evidence="4" key="1">
    <citation type="submission" date="2016-10" db="EMBL/GenBank/DDBJ databases">
        <authorList>
            <person name="Varghese N."/>
            <person name="Submissions S."/>
        </authorList>
    </citation>
    <scope>NUCLEOTIDE SEQUENCE [LARGE SCALE GENOMIC DNA]</scope>
    <source>
        <strain evidence="4">ATCC 25963</strain>
    </source>
</reference>
<evidence type="ECO:0000256" key="2">
    <source>
        <dbReference type="SAM" id="SignalP"/>
    </source>
</evidence>
<feature type="compositionally biased region" description="Polar residues" evidence="1">
    <location>
        <begin position="55"/>
        <end position="73"/>
    </location>
</feature>
<feature type="chain" id="PRO_5011446962" evidence="2">
    <location>
        <begin position="22"/>
        <end position="441"/>
    </location>
</feature>
<protein>
    <submittedName>
        <fullName evidence="3">Uncharacterized protein</fullName>
    </submittedName>
</protein>
<feature type="compositionally biased region" description="Low complexity" evidence="1">
    <location>
        <begin position="74"/>
        <end position="127"/>
    </location>
</feature>
<feature type="region of interest" description="Disordered" evidence="1">
    <location>
        <begin position="34"/>
        <end position="127"/>
    </location>
</feature>
<feature type="compositionally biased region" description="Low complexity" evidence="1">
    <location>
        <begin position="35"/>
        <end position="46"/>
    </location>
</feature>
<feature type="signal peptide" evidence="2">
    <location>
        <begin position="1"/>
        <end position="21"/>
    </location>
</feature>
<name>A0A1I2DEJ0_9BACT</name>
<evidence type="ECO:0000256" key="1">
    <source>
        <dbReference type="SAM" id="MobiDB-lite"/>
    </source>
</evidence>
<accession>A0A1I2DEJ0</accession>
<evidence type="ECO:0000313" key="3">
    <source>
        <dbReference type="EMBL" id="SFE78995.1"/>
    </source>
</evidence>
<dbReference type="EMBL" id="FOMX01000019">
    <property type="protein sequence ID" value="SFE78995.1"/>
    <property type="molecule type" value="Genomic_DNA"/>
</dbReference>
<gene>
    <name evidence="3" type="ORF">SAMN02745121_05562</name>
</gene>
<dbReference type="PROSITE" id="PS51257">
    <property type="entry name" value="PROKAR_LIPOPROTEIN"/>
    <property type="match status" value="1"/>
</dbReference>
<organism evidence="3 4">
    <name type="scientific">Nannocystis exedens</name>
    <dbReference type="NCBI Taxonomy" id="54"/>
    <lineage>
        <taxon>Bacteria</taxon>
        <taxon>Pseudomonadati</taxon>
        <taxon>Myxococcota</taxon>
        <taxon>Polyangia</taxon>
        <taxon>Nannocystales</taxon>
        <taxon>Nannocystaceae</taxon>
        <taxon>Nannocystis</taxon>
    </lineage>
</organism>
<proteinExistence type="predicted"/>
<evidence type="ECO:0000313" key="4">
    <source>
        <dbReference type="Proteomes" id="UP000199400"/>
    </source>
</evidence>
<dbReference type="AlphaFoldDB" id="A0A1I2DEJ0"/>
<feature type="compositionally biased region" description="Polar residues" evidence="1">
    <location>
        <begin position="227"/>
        <end position="244"/>
    </location>
</feature>
<keyword evidence="4" id="KW-1185">Reference proteome</keyword>